<organism evidence="1 2">
    <name type="scientific">Lentinula detonsa</name>
    <dbReference type="NCBI Taxonomy" id="2804962"/>
    <lineage>
        <taxon>Eukaryota</taxon>
        <taxon>Fungi</taxon>
        <taxon>Dikarya</taxon>
        <taxon>Basidiomycota</taxon>
        <taxon>Agaricomycotina</taxon>
        <taxon>Agaricomycetes</taxon>
        <taxon>Agaricomycetidae</taxon>
        <taxon>Agaricales</taxon>
        <taxon>Marasmiineae</taxon>
        <taxon>Omphalotaceae</taxon>
        <taxon>Lentinula</taxon>
    </lineage>
</organism>
<proteinExistence type="predicted"/>
<name>A0A9W8U2K2_9AGAR</name>
<dbReference type="SUPFAM" id="SSF51197">
    <property type="entry name" value="Clavaminate synthase-like"/>
    <property type="match status" value="1"/>
</dbReference>
<dbReference type="Gene3D" id="2.60.120.330">
    <property type="entry name" value="B-lactam Antibiotic, Isopenicillin N Synthase, Chain"/>
    <property type="match status" value="1"/>
</dbReference>
<keyword evidence="2" id="KW-1185">Reference proteome</keyword>
<evidence type="ECO:0008006" key="3">
    <source>
        <dbReference type="Google" id="ProtNLM"/>
    </source>
</evidence>
<protein>
    <recommendedName>
        <fullName evidence="3">Clavaminate synthase-like protein</fullName>
    </recommendedName>
</protein>
<dbReference type="AlphaFoldDB" id="A0A9W8U2K2"/>
<evidence type="ECO:0000313" key="1">
    <source>
        <dbReference type="EMBL" id="KAJ3749979.1"/>
    </source>
</evidence>
<dbReference type="PANTHER" id="PTHR48420:SF1">
    <property type="entry name" value="NON-HAEM DIOXYGENASE N-TERMINAL DOMAIN-CONTAINING PROTEIN"/>
    <property type="match status" value="1"/>
</dbReference>
<dbReference type="InterPro" id="IPR027443">
    <property type="entry name" value="IPNS-like_sf"/>
</dbReference>
<evidence type="ECO:0000313" key="2">
    <source>
        <dbReference type="Proteomes" id="UP001142393"/>
    </source>
</evidence>
<accession>A0A9W8U2K2</accession>
<dbReference type="EMBL" id="JANVFU010000001">
    <property type="protein sequence ID" value="KAJ3749979.1"/>
    <property type="molecule type" value="Genomic_DNA"/>
</dbReference>
<comment type="caution">
    <text evidence="1">The sequence shown here is derived from an EMBL/GenBank/DDBJ whole genome shotgun (WGS) entry which is preliminary data.</text>
</comment>
<dbReference type="PANTHER" id="PTHR48420">
    <property type="entry name" value="NON-HAEM DIOXYGENASE N-TERMINAL DOMAIN-CONTAINING PROTEIN"/>
    <property type="match status" value="1"/>
</dbReference>
<sequence>MSVSSFRATMSSKPVTFTPEGAVCISYPDLISSPSQLESSIEKAFGSDPASLGIIVVTGLPLVYPELRERLLKLAYKFSKLDEDVREKCTSPSSRYSFGWSHGKEIMNGKPDFLKGSFYANPVLDSPSVSNDYKTAYPEYYGDNIWPDADESGVEGFEQAFKDLGRFVFKIGCELAAACQPFAMKHLSDSNMSLSTLISTSQTTKARLLHYFPPSDDGSSPTEDEPIDSWCGFHLDHSLLTGLCSAMYLREREMGIEPAAVSSLSPSSGLYIRTRGGDLTKVAIPADCLAFQTGEALEIATGGKLRATPHCVRVGASADACKVSRETFALFMQPNIDQQLSPDITFGQFSKRVFDEHYNL</sequence>
<reference evidence="1 2" key="1">
    <citation type="journal article" date="2023" name="Proc. Natl. Acad. Sci. U.S.A.">
        <title>A global phylogenomic analysis of the shiitake genus Lentinula.</title>
        <authorList>
            <person name="Sierra-Patev S."/>
            <person name="Min B."/>
            <person name="Naranjo-Ortiz M."/>
            <person name="Looney B."/>
            <person name="Konkel Z."/>
            <person name="Slot J.C."/>
            <person name="Sakamoto Y."/>
            <person name="Steenwyk J.L."/>
            <person name="Rokas A."/>
            <person name="Carro J."/>
            <person name="Camarero S."/>
            <person name="Ferreira P."/>
            <person name="Molpeceres G."/>
            <person name="Ruiz-Duenas F.J."/>
            <person name="Serrano A."/>
            <person name="Henrissat B."/>
            <person name="Drula E."/>
            <person name="Hughes K.W."/>
            <person name="Mata J.L."/>
            <person name="Ishikawa N.K."/>
            <person name="Vargas-Isla R."/>
            <person name="Ushijima S."/>
            <person name="Smith C.A."/>
            <person name="Donoghue J."/>
            <person name="Ahrendt S."/>
            <person name="Andreopoulos W."/>
            <person name="He G."/>
            <person name="LaButti K."/>
            <person name="Lipzen A."/>
            <person name="Ng V."/>
            <person name="Riley R."/>
            <person name="Sandor L."/>
            <person name="Barry K."/>
            <person name="Martinez A.T."/>
            <person name="Xiao Y."/>
            <person name="Gibbons J.G."/>
            <person name="Terashima K."/>
            <person name="Grigoriev I.V."/>
            <person name="Hibbett D."/>
        </authorList>
    </citation>
    <scope>NUCLEOTIDE SEQUENCE [LARGE SCALE GENOMIC DNA]</scope>
    <source>
        <strain evidence="1 2">TFB7810</strain>
    </source>
</reference>
<gene>
    <name evidence="1" type="ORF">DFH05DRAFT_19421</name>
</gene>
<dbReference type="Proteomes" id="UP001142393">
    <property type="component" value="Unassembled WGS sequence"/>
</dbReference>